<dbReference type="EMBL" id="MCFH01000061">
    <property type="protein sequence ID" value="ORX42695.1"/>
    <property type="molecule type" value="Genomic_DNA"/>
</dbReference>
<dbReference type="PANTHER" id="PTHR43037:SF5">
    <property type="entry name" value="FERULOYL ESTERASE"/>
    <property type="match status" value="1"/>
</dbReference>
<sequence>MNGFQIKTYSLDYHGTIYSYLPPSFNTTNKKYPLVMALCCTTGNPQGEVISNGWDRIVEEEDIIVVSPTYNNYATYSETKYIKSVIDDAIQRYPIDTERIYSTGFSNGGALSVAMVSTYPTLLAGISAMGWMISMNKNNHFDDKIPFLLIQGTKEYTQKTESGDMAIMDDEIAALDDLFTYNNMKEKDIKPDYKRVPFWGYEPDKKEIKYIDHKDYEWDGKFIKNKTNVKWEINYFYADNFKRPFAELILVNESKHTPHDCNARFAWNFFSGFKRTKEGKLIEE</sequence>
<dbReference type="Proteomes" id="UP000193719">
    <property type="component" value="Unassembled WGS sequence"/>
</dbReference>
<evidence type="ECO:0000259" key="3">
    <source>
        <dbReference type="Pfam" id="PF02230"/>
    </source>
</evidence>
<evidence type="ECO:0000256" key="2">
    <source>
        <dbReference type="ARBA" id="ARBA00022801"/>
    </source>
</evidence>
<reference evidence="4 5" key="2">
    <citation type="submission" date="2016-08" db="EMBL/GenBank/DDBJ databases">
        <title>Pervasive Adenine N6-methylation of Active Genes in Fungi.</title>
        <authorList>
            <consortium name="DOE Joint Genome Institute"/>
            <person name="Mondo S.J."/>
            <person name="Dannebaum R.O."/>
            <person name="Kuo R.C."/>
            <person name="Labutti K."/>
            <person name="Haridas S."/>
            <person name="Kuo A."/>
            <person name="Salamov A."/>
            <person name="Ahrendt S.R."/>
            <person name="Lipzen A."/>
            <person name="Sullivan W."/>
            <person name="Andreopoulos W.B."/>
            <person name="Clum A."/>
            <person name="Lindquist E."/>
            <person name="Daum C."/>
            <person name="Ramamoorthy G.K."/>
            <person name="Gryganskyi A."/>
            <person name="Culley D."/>
            <person name="Magnuson J.K."/>
            <person name="James T.Y."/>
            <person name="O'Malley M.A."/>
            <person name="Stajich J.E."/>
            <person name="Spatafora J.W."/>
            <person name="Visel A."/>
            <person name="Grigoriev I.V."/>
        </authorList>
    </citation>
    <scope>NUCLEOTIDE SEQUENCE [LARGE SCALE GENOMIC DNA]</scope>
    <source>
        <strain evidence="5">finn</strain>
    </source>
</reference>
<gene>
    <name evidence="4" type="ORF">BCR36DRAFT_587055</name>
</gene>
<feature type="domain" description="Phospholipase/carboxylesterase/thioesterase" evidence="3">
    <location>
        <begin position="77"/>
        <end position="157"/>
    </location>
</feature>
<dbReference type="AlphaFoldDB" id="A0A1Y1UY57"/>
<comment type="caution">
    <text evidence="4">The sequence shown here is derived from an EMBL/GenBank/DDBJ whole genome shotgun (WGS) entry which is preliminary data.</text>
</comment>
<dbReference type="SUPFAM" id="SSF53474">
    <property type="entry name" value="alpha/beta-Hydrolases"/>
    <property type="match status" value="1"/>
</dbReference>
<keyword evidence="1" id="KW-0732">Signal</keyword>
<dbReference type="PANTHER" id="PTHR43037">
    <property type="entry name" value="UNNAMED PRODUCT-RELATED"/>
    <property type="match status" value="1"/>
</dbReference>
<dbReference type="InterPro" id="IPR050955">
    <property type="entry name" value="Plant_Biomass_Hydrol_Est"/>
</dbReference>
<keyword evidence="5" id="KW-1185">Reference proteome</keyword>
<dbReference type="Pfam" id="PF02230">
    <property type="entry name" value="Abhydrolase_2"/>
    <property type="match status" value="1"/>
</dbReference>
<protein>
    <recommendedName>
        <fullName evidence="3">Phospholipase/carboxylesterase/thioesterase domain-containing protein</fullName>
    </recommendedName>
</protein>
<proteinExistence type="predicted"/>
<accession>A0A1Y1UY57</accession>
<dbReference type="GO" id="GO:0016787">
    <property type="term" value="F:hydrolase activity"/>
    <property type="evidence" value="ECO:0007669"/>
    <property type="project" value="UniProtKB-KW"/>
</dbReference>
<reference evidence="4 5" key="1">
    <citation type="submission" date="2016-08" db="EMBL/GenBank/DDBJ databases">
        <title>Genomes of anaerobic fungi encode conserved fungal cellulosomes for biomass hydrolysis.</title>
        <authorList>
            <consortium name="DOE Joint Genome Institute"/>
            <person name="Haitjema C.H."/>
            <person name="Gilmore S.P."/>
            <person name="Henske J.K."/>
            <person name="Solomon K.V."/>
            <person name="De Groot R."/>
            <person name="Kuo A."/>
            <person name="Mondo S.J."/>
            <person name="Salamov A.A."/>
            <person name="Labutti K."/>
            <person name="Zhao Z."/>
            <person name="Chiniquy J."/>
            <person name="Barry K."/>
            <person name="Brewer H.M."/>
            <person name="Purvine S.O."/>
            <person name="Wright A.T."/>
            <person name="Boxma B."/>
            <person name="Van Alen T."/>
            <person name="Hackstein J.H."/>
            <person name="Baker S.E."/>
            <person name="Grigoriev I.V."/>
            <person name="O'Malley M.A."/>
        </authorList>
    </citation>
    <scope>NUCLEOTIDE SEQUENCE [LARGE SCALE GENOMIC DNA]</scope>
    <source>
        <strain evidence="5">finn</strain>
    </source>
</reference>
<dbReference type="OrthoDB" id="2425929at2759"/>
<evidence type="ECO:0000313" key="5">
    <source>
        <dbReference type="Proteomes" id="UP000193719"/>
    </source>
</evidence>
<organism evidence="4 5">
    <name type="scientific">Piromyces finnis</name>
    <dbReference type="NCBI Taxonomy" id="1754191"/>
    <lineage>
        <taxon>Eukaryota</taxon>
        <taxon>Fungi</taxon>
        <taxon>Fungi incertae sedis</taxon>
        <taxon>Chytridiomycota</taxon>
        <taxon>Chytridiomycota incertae sedis</taxon>
        <taxon>Neocallimastigomycetes</taxon>
        <taxon>Neocallimastigales</taxon>
        <taxon>Neocallimastigaceae</taxon>
        <taxon>Piromyces</taxon>
    </lineage>
</organism>
<evidence type="ECO:0000256" key="1">
    <source>
        <dbReference type="ARBA" id="ARBA00022729"/>
    </source>
</evidence>
<dbReference type="Gene3D" id="3.40.50.1820">
    <property type="entry name" value="alpha/beta hydrolase"/>
    <property type="match status" value="1"/>
</dbReference>
<keyword evidence="2" id="KW-0378">Hydrolase</keyword>
<dbReference type="InterPro" id="IPR003140">
    <property type="entry name" value="PLipase/COase/thioEstase"/>
</dbReference>
<dbReference type="InterPro" id="IPR029058">
    <property type="entry name" value="AB_hydrolase_fold"/>
</dbReference>
<name>A0A1Y1UY57_9FUNG</name>
<evidence type="ECO:0000313" key="4">
    <source>
        <dbReference type="EMBL" id="ORX42695.1"/>
    </source>
</evidence>